<organism evidence="3 5">
    <name type="scientific">Lactobacillus kefiranofaciens</name>
    <dbReference type="NCBI Taxonomy" id="267818"/>
    <lineage>
        <taxon>Bacteria</taxon>
        <taxon>Bacillati</taxon>
        <taxon>Bacillota</taxon>
        <taxon>Bacilli</taxon>
        <taxon>Lactobacillales</taxon>
        <taxon>Lactobacillaceae</taxon>
        <taxon>Lactobacillus</taxon>
    </lineage>
</organism>
<sequence length="76" mass="8786">MSKRRLNKYLAVELIIAIVLVALTLIFYFCHAGQRRIVKIGSSYMTMNNEFIPLSTNRLLTKLIIVMITFIIVIQL</sequence>
<evidence type="ECO:0000313" key="3">
    <source>
        <dbReference type="EMBL" id="WGO86850.1"/>
    </source>
</evidence>
<reference evidence="2 4" key="1">
    <citation type="submission" date="2016-10" db="EMBL/GenBank/DDBJ databases">
        <authorList>
            <person name="Varghese N."/>
            <person name="Submissions S."/>
        </authorList>
    </citation>
    <scope>NUCLEOTIDE SEQUENCE [LARGE SCALE GENOMIC DNA]</scope>
    <source>
        <strain evidence="2 4">ATCC 43761</strain>
    </source>
</reference>
<dbReference type="Proteomes" id="UP000181860">
    <property type="component" value="Unassembled WGS sequence"/>
</dbReference>
<evidence type="ECO:0000313" key="4">
    <source>
        <dbReference type="Proteomes" id="UP000181860"/>
    </source>
</evidence>
<evidence type="ECO:0000256" key="1">
    <source>
        <dbReference type="SAM" id="Phobius"/>
    </source>
</evidence>
<keyword evidence="1" id="KW-0812">Transmembrane</keyword>
<dbReference type="RefSeq" id="WP_013853603.1">
    <property type="nucleotide sequence ID" value="NZ_CP061341.1"/>
</dbReference>
<protein>
    <submittedName>
        <fullName evidence="3">Uncharacterized protein</fullName>
    </submittedName>
</protein>
<dbReference type="EMBL" id="CP123735">
    <property type="protein sequence ID" value="WGO86850.1"/>
    <property type="molecule type" value="Genomic_DNA"/>
</dbReference>
<reference evidence="3" key="2">
    <citation type="journal article" date="2022" name="Food Funct.">
        <title>Lactobacillus kefiranofaciens ZW18 from Kefir enhances the anti-tumor effect of anti-programmed cell death 1 (PD-1) immunotherapy by modulating the gut microbiota.</title>
        <authorList>
            <person name="Zhao J."/>
            <person name="Wang Y."/>
            <person name="Wang J."/>
            <person name="Lv M."/>
            <person name="Zhou C."/>
            <person name="Jia L."/>
            <person name="Geng W."/>
        </authorList>
    </citation>
    <scope>NUCLEOTIDE SEQUENCE</scope>
    <source>
        <strain evidence="3">ZW18</strain>
    </source>
</reference>
<keyword evidence="1" id="KW-0472">Membrane</keyword>
<dbReference type="AlphaFoldDB" id="A0AAX3UGM1"/>
<dbReference type="GeneID" id="72686326"/>
<keyword evidence="4" id="KW-1185">Reference proteome</keyword>
<dbReference type="EMBL" id="FMXC01000002">
    <property type="protein sequence ID" value="SDA39775.1"/>
    <property type="molecule type" value="Genomic_DNA"/>
</dbReference>
<feature type="transmembrane region" description="Helical" evidence="1">
    <location>
        <begin position="51"/>
        <end position="74"/>
    </location>
</feature>
<proteinExistence type="predicted"/>
<name>A0AAX3UGM1_9LACO</name>
<reference evidence="3" key="3">
    <citation type="submission" date="2023-04" db="EMBL/GenBank/DDBJ databases">
        <authorList>
            <person name="Wang Y."/>
        </authorList>
    </citation>
    <scope>NUCLEOTIDE SEQUENCE</scope>
    <source>
        <strain evidence="3">ZW18</strain>
    </source>
</reference>
<evidence type="ECO:0000313" key="2">
    <source>
        <dbReference type="EMBL" id="SDA39775.1"/>
    </source>
</evidence>
<gene>
    <name evidence="3" type="ORF">QEJ78_05475</name>
    <name evidence="2" type="ORF">SAMN02983011_00283</name>
</gene>
<feature type="transmembrane region" description="Helical" evidence="1">
    <location>
        <begin position="6"/>
        <end position="30"/>
    </location>
</feature>
<accession>A0AAX3UGM1</accession>
<dbReference type="Proteomes" id="UP001242513">
    <property type="component" value="Chromosome"/>
</dbReference>
<keyword evidence="1" id="KW-1133">Transmembrane helix</keyword>
<evidence type="ECO:0000313" key="5">
    <source>
        <dbReference type="Proteomes" id="UP001242513"/>
    </source>
</evidence>